<dbReference type="STRING" id="59922.P9303_12551"/>
<accession>A2C943</accession>
<sequence length="66" mass="7603">MVWTALIRNILMHHPPQELIRRLERVLTPKEMETWLEGWQQSLAAGAEPPPIPTWGLPSPSPNRNI</sequence>
<reference evidence="2 3" key="1">
    <citation type="journal article" date="2007" name="PLoS Genet.">
        <title>Patterns and implications of gene gain and loss in the evolution of Prochlorococcus.</title>
        <authorList>
            <person name="Kettler G.C."/>
            <person name="Martiny A.C."/>
            <person name="Huang K."/>
            <person name="Zucker J."/>
            <person name="Coleman M.L."/>
            <person name="Rodrigue S."/>
            <person name="Chen F."/>
            <person name="Lapidus A."/>
            <person name="Ferriera S."/>
            <person name="Johnson J."/>
            <person name="Steglich C."/>
            <person name="Church G.M."/>
            <person name="Richardson P."/>
            <person name="Chisholm S.W."/>
        </authorList>
    </citation>
    <scope>NUCLEOTIDE SEQUENCE [LARGE SCALE GENOMIC DNA]</scope>
    <source>
        <strain evidence="2 3">MIT 9303</strain>
    </source>
</reference>
<dbReference type="HOGENOM" id="CLU_2827758_0_0_3"/>
<proteinExistence type="predicted"/>
<protein>
    <submittedName>
        <fullName evidence="2">Uncharacterized protein</fullName>
    </submittedName>
</protein>
<dbReference type="EMBL" id="CP000554">
    <property type="protein sequence ID" value="ABM78003.1"/>
    <property type="molecule type" value="Genomic_DNA"/>
</dbReference>
<name>A2C943_PROM3</name>
<evidence type="ECO:0000256" key="1">
    <source>
        <dbReference type="SAM" id="MobiDB-lite"/>
    </source>
</evidence>
<evidence type="ECO:0000313" key="2">
    <source>
        <dbReference type="EMBL" id="ABM78003.1"/>
    </source>
</evidence>
<dbReference type="KEGG" id="pmf:P9303_12551"/>
<dbReference type="Proteomes" id="UP000002274">
    <property type="component" value="Chromosome"/>
</dbReference>
<organism evidence="2 3">
    <name type="scientific">Prochlorococcus marinus (strain MIT 9303)</name>
    <dbReference type="NCBI Taxonomy" id="59922"/>
    <lineage>
        <taxon>Bacteria</taxon>
        <taxon>Bacillati</taxon>
        <taxon>Cyanobacteriota</taxon>
        <taxon>Cyanophyceae</taxon>
        <taxon>Synechococcales</taxon>
        <taxon>Prochlorococcaceae</taxon>
        <taxon>Prochlorococcus</taxon>
    </lineage>
</organism>
<feature type="region of interest" description="Disordered" evidence="1">
    <location>
        <begin position="43"/>
        <end position="66"/>
    </location>
</feature>
<evidence type="ECO:0000313" key="3">
    <source>
        <dbReference type="Proteomes" id="UP000002274"/>
    </source>
</evidence>
<dbReference type="AlphaFoldDB" id="A2C943"/>
<gene>
    <name evidence="2" type="ordered locus">P9303_12551</name>
</gene>